<reference evidence="3 4" key="1">
    <citation type="journal article" date="2017" name="Mol. Ecol.">
        <title>Comparative and population genomic landscape of Phellinus noxius: A hypervariable fungus causing root rot in trees.</title>
        <authorList>
            <person name="Chung C.L."/>
            <person name="Lee T.J."/>
            <person name="Akiba M."/>
            <person name="Lee H.H."/>
            <person name="Kuo T.H."/>
            <person name="Liu D."/>
            <person name="Ke H.M."/>
            <person name="Yokoi T."/>
            <person name="Roa M.B."/>
            <person name="Lu M.J."/>
            <person name="Chang Y.Y."/>
            <person name="Ann P.J."/>
            <person name="Tsai J.N."/>
            <person name="Chen C.Y."/>
            <person name="Tzean S.S."/>
            <person name="Ota Y."/>
            <person name="Hattori T."/>
            <person name="Sahashi N."/>
            <person name="Liou R.F."/>
            <person name="Kikuchi T."/>
            <person name="Tsai I.J."/>
        </authorList>
    </citation>
    <scope>NUCLEOTIDE SEQUENCE [LARGE SCALE GENOMIC DNA]</scope>
    <source>
        <strain evidence="3 4">FFPRI411160</strain>
    </source>
</reference>
<evidence type="ECO:0000313" key="3">
    <source>
        <dbReference type="EMBL" id="PAV23193.1"/>
    </source>
</evidence>
<dbReference type="AlphaFoldDB" id="A0A286UUC4"/>
<accession>A0A286UUC4</accession>
<feature type="domain" description="BTB" evidence="2">
    <location>
        <begin position="157"/>
        <end position="231"/>
    </location>
</feature>
<proteinExistence type="predicted"/>
<dbReference type="Proteomes" id="UP000217199">
    <property type="component" value="Unassembled WGS sequence"/>
</dbReference>
<dbReference type="InterPro" id="IPR011333">
    <property type="entry name" value="SKP1/BTB/POZ_sf"/>
</dbReference>
<sequence>MDEIVQVFQTPTFYRQAVALLPNGVNNGIRKFTTNETYFFLLLLLFADSSVLKQPGKVTWEIPFYPKKANRLNKIQGSIMLICSRHYWHLARALKTQPRLNSISIPTMDLDNVQFDPQRGFLTRGESLSSLFSDEAQQDLDQIRVPVRHEKYYIESGDVVFQVENTLFRVHKYFFVRESAVFRDMLALPAPNLSDIEGMTDERPIHLPQITRGEFENFLWVFYNPRYSHDDATVDVWTSILSLAHRWDFPEVRALAFRTLSEQKNLRVPPVTRLVLADKYDAPAHWRAQAISELGARKEPLTEEEGEQLGLATVIQVAKVREYFLSRIGYNSGGGGGRDRDRMRNGSGYDDDLYRTRVRPGRSRSRSSERSYVIPPVVIPPSTPVPVIPQFPPSLPDNWYAPPGPALYSPYRPAVPVPPHDHYPSPSHWTQPDNIKKRGRLSKIWKSIRK</sequence>
<organism evidence="3 4">
    <name type="scientific">Pyrrhoderma noxium</name>
    <dbReference type="NCBI Taxonomy" id="2282107"/>
    <lineage>
        <taxon>Eukaryota</taxon>
        <taxon>Fungi</taxon>
        <taxon>Dikarya</taxon>
        <taxon>Basidiomycota</taxon>
        <taxon>Agaricomycotina</taxon>
        <taxon>Agaricomycetes</taxon>
        <taxon>Hymenochaetales</taxon>
        <taxon>Hymenochaetaceae</taxon>
        <taxon>Pyrrhoderma</taxon>
    </lineage>
</organism>
<dbReference type="Gene3D" id="3.30.710.10">
    <property type="entry name" value="Potassium Channel Kv1.1, Chain A"/>
    <property type="match status" value="1"/>
</dbReference>
<evidence type="ECO:0000259" key="2">
    <source>
        <dbReference type="PROSITE" id="PS50097"/>
    </source>
</evidence>
<dbReference type="SMART" id="SM00225">
    <property type="entry name" value="BTB"/>
    <property type="match status" value="1"/>
</dbReference>
<dbReference type="Pfam" id="PF00651">
    <property type="entry name" value="BTB"/>
    <property type="match status" value="1"/>
</dbReference>
<name>A0A286UUC4_9AGAM</name>
<feature type="compositionally biased region" description="Basic residues" evidence="1">
    <location>
        <begin position="356"/>
        <end position="365"/>
    </location>
</feature>
<evidence type="ECO:0000256" key="1">
    <source>
        <dbReference type="SAM" id="MobiDB-lite"/>
    </source>
</evidence>
<dbReference type="PROSITE" id="PS50097">
    <property type="entry name" value="BTB"/>
    <property type="match status" value="1"/>
</dbReference>
<keyword evidence="4" id="KW-1185">Reference proteome</keyword>
<dbReference type="OrthoDB" id="2593747at2759"/>
<dbReference type="SUPFAM" id="SSF54695">
    <property type="entry name" value="POZ domain"/>
    <property type="match status" value="1"/>
</dbReference>
<dbReference type="STRING" id="2282107.A0A286UUC4"/>
<protein>
    <recommendedName>
        <fullName evidence="2">BTB domain-containing protein</fullName>
    </recommendedName>
</protein>
<feature type="region of interest" description="Disordered" evidence="1">
    <location>
        <begin position="331"/>
        <end position="370"/>
    </location>
</feature>
<evidence type="ECO:0000313" key="4">
    <source>
        <dbReference type="Proteomes" id="UP000217199"/>
    </source>
</evidence>
<dbReference type="InParanoid" id="A0A286UUC4"/>
<dbReference type="InterPro" id="IPR000210">
    <property type="entry name" value="BTB/POZ_dom"/>
</dbReference>
<comment type="caution">
    <text evidence="3">The sequence shown here is derived from an EMBL/GenBank/DDBJ whole genome shotgun (WGS) entry which is preliminary data.</text>
</comment>
<dbReference type="EMBL" id="NBII01000001">
    <property type="protein sequence ID" value="PAV23193.1"/>
    <property type="molecule type" value="Genomic_DNA"/>
</dbReference>
<gene>
    <name evidence="3" type="ORF">PNOK_0026100</name>
</gene>